<name>A0A1B4VEJ4_9GAMM</name>
<sequence length="123" mass="13079">MSTTNGNRYLFVITSFDREPDRTAAPLVLANNALAAGADVLVWLTHDGVELVRNEAVAAVKPPSFPSFGELLENYRSNGGRIGVCPPCGKSHGLTDADLSANATWMGAQALLAEMEGRQSLSF</sequence>
<dbReference type="Pfam" id="PF02635">
    <property type="entry name" value="DsrE"/>
    <property type="match status" value="1"/>
</dbReference>
<dbReference type="RefSeq" id="WP_096461547.1">
    <property type="nucleotide sequence ID" value="NZ_AP014936.1"/>
</dbReference>
<protein>
    <submittedName>
        <fullName evidence="1">Peroxiredoxin</fullName>
    </submittedName>
</protein>
<dbReference type="Gene3D" id="3.40.1260.10">
    <property type="entry name" value="DsrEFH-like"/>
    <property type="match status" value="1"/>
</dbReference>
<evidence type="ECO:0000313" key="1">
    <source>
        <dbReference type="EMBL" id="BAU49097.1"/>
    </source>
</evidence>
<dbReference type="EMBL" id="AP014936">
    <property type="protein sequence ID" value="BAU49097.1"/>
    <property type="molecule type" value="Genomic_DNA"/>
</dbReference>
<dbReference type="Proteomes" id="UP000218899">
    <property type="component" value="Chromosome"/>
</dbReference>
<dbReference type="AlphaFoldDB" id="A0A1B4VEJ4"/>
<gene>
    <name evidence="1" type="ORF">SVA_2549</name>
</gene>
<evidence type="ECO:0000313" key="2">
    <source>
        <dbReference type="Proteomes" id="UP000218899"/>
    </source>
</evidence>
<dbReference type="SUPFAM" id="SSF75169">
    <property type="entry name" value="DsrEFH-like"/>
    <property type="match status" value="1"/>
</dbReference>
<reference evidence="1 2" key="1">
    <citation type="submission" date="2015-08" db="EMBL/GenBank/DDBJ databases">
        <title>Complete genome sequence of Sulfurifustis variabilis.</title>
        <authorList>
            <person name="Miura A."/>
            <person name="Kojima H."/>
            <person name="Fukui M."/>
        </authorList>
    </citation>
    <scope>NUCLEOTIDE SEQUENCE [LARGE SCALE GENOMIC DNA]</scope>
    <source>
        <strain evidence="2">skN76</strain>
    </source>
</reference>
<accession>A0A1B4VEJ4</accession>
<dbReference type="InterPro" id="IPR027396">
    <property type="entry name" value="DsrEFH-like"/>
</dbReference>
<keyword evidence="2" id="KW-1185">Reference proteome</keyword>
<proteinExistence type="predicted"/>
<dbReference type="OrthoDB" id="9812053at2"/>
<dbReference type="InterPro" id="IPR003787">
    <property type="entry name" value="Sulphur_relay_DsrE/F-like"/>
</dbReference>
<organism evidence="1 2">
    <name type="scientific">Sulfurifustis variabilis</name>
    <dbReference type="NCBI Taxonomy" id="1675686"/>
    <lineage>
        <taxon>Bacteria</taxon>
        <taxon>Pseudomonadati</taxon>
        <taxon>Pseudomonadota</taxon>
        <taxon>Gammaproteobacteria</taxon>
        <taxon>Acidiferrobacterales</taxon>
        <taxon>Acidiferrobacteraceae</taxon>
        <taxon>Sulfurifustis</taxon>
    </lineage>
</organism>
<dbReference type="KEGG" id="sva:SVA_2549"/>